<name>A0A139I1R1_9PEZI</name>
<organism evidence="2 3">
    <name type="scientific">Pseudocercospora musae</name>
    <dbReference type="NCBI Taxonomy" id="113226"/>
    <lineage>
        <taxon>Eukaryota</taxon>
        <taxon>Fungi</taxon>
        <taxon>Dikarya</taxon>
        <taxon>Ascomycota</taxon>
        <taxon>Pezizomycotina</taxon>
        <taxon>Dothideomycetes</taxon>
        <taxon>Dothideomycetidae</taxon>
        <taxon>Mycosphaerellales</taxon>
        <taxon>Mycosphaerellaceae</taxon>
        <taxon>Pseudocercospora</taxon>
    </lineage>
</organism>
<keyword evidence="3" id="KW-1185">Reference proteome</keyword>
<feature type="compositionally biased region" description="Basic and acidic residues" evidence="1">
    <location>
        <begin position="45"/>
        <end position="75"/>
    </location>
</feature>
<comment type="caution">
    <text evidence="2">The sequence shown here is derived from an EMBL/GenBank/DDBJ whole genome shotgun (WGS) entry which is preliminary data.</text>
</comment>
<feature type="compositionally biased region" description="Basic and acidic residues" evidence="1">
    <location>
        <begin position="92"/>
        <end position="187"/>
    </location>
</feature>
<evidence type="ECO:0000313" key="2">
    <source>
        <dbReference type="EMBL" id="KXT08553.1"/>
    </source>
</evidence>
<feature type="region of interest" description="Disordered" evidence="1">
    <location>
        <begin position="29"/>
        <end position="187"/>
    </location>
</feature>
<gene>
    <name evidence="2" type="ORF">AC579_3726</name>
</gene>
<protein>
    <submittedName>
        <fullName evidence="2">Uncharacterized protein</fullName>
    </submittedName>
</protein>
<dbReference type="EMBL" id="LFZO01000432">
    <property type="protein sequence ID" value="KXT08553.1"/>
    <property type="molecule type" value="Genomic_DNA"/>
</dbReference>
<reference evidence="2 3" key="1">
    <citation type="submission" date="2015-07" db="EMBL/GenBank/DDBJ databases">
        <title>Comparative genomics of the Sigatoka disease complex on banana suggests a link between parallel evolutionary changes in Pseudocercospora fijiensis and Pseudocercospora eumusae and increased virulence on the banana host.</title>
        <authorList>
            <person name="Chang T.-C."/>
            <person name="Salvucci A."/>
            <person name="Crous P.W."/>
            <person name="Stergiopoulos I."/>
        </authorList>
    </citation>
    <scope>NUCLEOTIDE SEQUENCE [LARGE SCALE GENOMIC DNA]</scope>
    <source>
        <strain evidence="2 3">CBS 116634</strain>
    </source>
</reference>
<evidence type="ECO:0000256" key="1">
    <source>
        <dbReference type="SAM" id="MobiDB-lite"/>
    </source>
</evidence>
<sequence length="187" mass="20751">MPILTEKNLNEFNVNRHEHFSDKCGYRKEDYTSKQEAQKPSYPDLKTEDLKLDGKTRKNEPTVKEVEKAEHVEHSIDDDEGDKTVIAATTGEKLDGAKDHACACGKKEADGKVKDVVGKGDDGVAASVEEKLEESRKEPDGEKKGEAEEAKTDEKADAALKAEENAEVKHPEKEVKSDEAKEAKKEK</sequence>
<dbReference type="Proteomes" id="UP000073492">
    <property type="component" value="Unassembled WGS sequence"/>
</dbReference>
<dbReference type="AlphaFoldDB" id="A0A139I1R1"/>
<evidence type="ECO:0000313" key="3">
    <source>
        <dbReference type="Proteomes" id="UP000073492"/>
    </source>
</evidence>
<proteinExistence type="predicted"/>
<dbReference type="OrthoDB" id="10383211at2759"/>
<accession>A0A139I1R1</accession>